<dbReference type="Gene3D" id="3.40.1620.60">
    <property type="match status" value="1"/>
</dbReference>
<keyword evidence="6" id="KW-0472">Membrane</keyword>
<evidence type="ECO:0000256" key="1">
    <source>
        <dbReference type="ARBA" id="ARBA00023157"/>
    </source>
</evidence>
<dbReference type="SMART" id="SM00050">
    <property type="entry name" value="DISIN"/>
    <property type="match status" value="1"/>
</dbReference>
<gene>
    <name evidence="10" type="ORF">B0T18DRAFT_432232</name>
</gene>
<sequence>MSLFKAFTAVLAAAGLLAQSATAHSTQRNPLSSLSRVENPDIQTPSHRVHALSSFELTFLLHAKSQKVRLSLEPNHDILSEDATVRILGSDGSVRRVEAIDRSEHRIFKGTAFVQLGADSEWTNAGWARISMHQDGSKPIFEGAFTIEGVHHHVQTDANFRATMRPGDPELKKEAAEYMVVWRDSDIIERTHDELKRDLGDGPGCTAHELAFNKDERNLVYRAAEPETSTWSMNPMQLFGRQAMDGTAGGNGAGVNLANSIGSTAGCPTTRKVALVGIATDCTYTAQFSSVAAARQNIIQQVSAASQLYESSFNISLGIQNLTISEASCPGTPPATAPWNRPCSADVDITARLNLFSKWRGQWQDNNAYWTLLTTCNTGSAVGLAWLGQVCVKGSSAANANGGDSIAGANVVVRTSAEWLVFAHETGHTFGAVHDCDSRTCNDDTVTKQQCCPLSTNGCDAGGRFIMNPSTGSGITRFSACSVGNICSFLGRYSSRIVCLANNNNVPTITGQQCGNGIVEQGEDCDCGGDESCAGNPCCNPKTCKFTTGSVCDFSNEECCTDQCQFKGAGTVCRASNGICDPEETCSGSSSACPQDKSAEDGTSCGTGVSGSPLECASGQCTSRDQQCRTLMGSFTTNNDTYSCSQQGCILSCASPQFGRGVCYTMQQYFLDGTPCEGGGKCSNGNCQGSNLGKQIGNFFEENKNIIIPVASVVGGLIVLAILSCCITSFRRRRRVATPKNPPRQPWNYGPMPTGPAGNHPRQPMAAPPAYPPPYPGAGPQMAGAQPMQQNNGPWEPLRTRSFRYA</sequence>
<feature type="compositionally biased region" description="Pro residues" evidence="5">
    <location>
        <begin position="766"/>
        <end position="777"/>
    </location>
</feature>
<keyword evidence="6" id="KW-1133">Transmembrane helix</keyword>
<dbReference type="AlphaFoldDB" id="A0AA40EKM7"/>
<feature type="binding site" evidence="4">
    <location>
        <position position="424"/>
    </location>
    <ligand>
        <name>Zn(2+)</name>
        <dbReference type="ChEBI" id="CHEBI:29105"/>
        <note>catalytic</note>
    </ligand>
</feature>
<evidence type="ECO:0000259" key="8">
    <source>
        <dbReference type="PROSITE" id="PS50214"/>
    </source>
</evidence>
<dbReference type="GO" id="GO:0004222">
    <property type="term" value="F:metalloendopeptidase activity"/>
    <property type="evidence" value="ECO:0007669"/>
    <property type="project" value="InterPro"/>
</dbReference>
<keyword evidence="4" id="KW-0862">Zinc</keyword>
<feature type="signal peptide" evidence="7">
    <location>
        <begin position="1"/>
        <end position="23"/>
    </location>
</feature>
<feature type="binding site" evidence="4">
    <location>
        <position position="428"/>
    </location>
    <ligand>
        <name>Zn(2+)</name>
        <dbReference type="ChEBI" id="CHEBI:29105"/>
        <note>catalytic</note>
    </ligand>
</feature>
<evidence type="ECO:0000256" key="3">
    <source>
        <dbReference type="ARBA" id="ARBA00074021"/>
    </source>
</evidence>
<dbReference type="InterPro" id="IPR036436">
    <property type="entry name" value="Disintegrin_dom_sf"/>
</dbReference>
<evidence type="ECO:0000256" key="2">
    <source>
        <dbReference type="ARBA" id="ARBA00056552"/>
    </source>
</evidence>
<dbReference type="Pfam" id="PF00200">
    <property type="entry name" value="Disintegrin"/>
    <property type="match status" value="1"/>
</dbReference>
<dbReference type="Proteomes" id="UP001172155">
    <property type="component" value="Unassembled WGS sequence"/>
</dbReference>
<protein>
    <recommendedName>
        <fullName evidence="3">Disintegrin and metalloproteinase domain-containing protein B</fullName>
    </recommendedName>
</protein>
<dbReference type="SUPFAM" id="SSF55486">
    <property type="entry name" value="Metalloproteases ('zincins'), catalytic domain"/>
    <property type="match status" value="1"/>
</dbReference>
<dbReference type="PROSITE" id="PS50214">
    <property type="entry name" value="DISINTEGRIN_2"/>
    <property type="match status" value="1"/>
</dbReference>
<dbReference type="Gene3D" id="4.10.70.10">
    <property type="entry name" value="Disintegrin domain"/>
    <property type="match status" value="1"/>
</dbReference>
<dbReference type="InterPro" id="IPR001762">
    <property type="entry name" value="Disintegrin_dom"/>
</dbReference>
<feature type="transmembrane region" description="Helical" evidence="6">
    <location>
        <begin position="706"/>
        <end position="730"/>
    </location>
</feature>
<comment type="function">
    <text evidence="2">Probable zinc protease.</text>
</comment>
<accession>A0AA40EKM7</accession>
<dbReference type="Pfam" id="PF13688">
    <property type="entry name" value="Reprolysin_5"/>
    <property type="match status" value="1"/>
</dbReference>
<keyword evidence="1" id="KW-1015">Disulfide bond</keyword>
<comment type="caution">
    <text evidence="4">Lacks conserved residue(s) required for the propagation of feature annotation.</text>
</comment>
<keyword evidence="11" id="KW-1185">Reference proteome</keyword>
<evidence type="ECO:0000313" key="10">
    <source>
        <dbReference type="EMBL" id="KAK0741033.1"/>
    </source>
</evidence>
<dbReference type="InterPro" id="IPR034028">
    <property type="entry name" value="ZnMc_ADAM_fungal"/>
</dbReference>
<comment type="caution">
    <text evidence="10">The sequence shown here is derived from an EMBL/GenBank/DDBJ whole genome shotgun (WGS) entry which is preliminary data.</text>
</comment>
<keyword evidence="6" id="KW-0812">Transmembrane</keyword>
<evidence type="ECO:0000256" key="5">
    <source>
        <dbReference type="SAM" id="MobiDB-lite"/>
    </source>
</evidence>
<evidence type="ECO:0000259" key="9">
    <source>
        <dbReference type="PROSITE" id="PS50215"/>
    </source>
</evidence>
<dbReference type="SUPFAM" id="SSF57552">
    <property type="entry name" value="Blood coagulation inhibitor (disintegrin)"/>
    <property type="match status" value="1"/>
</dbReference>
<dbReference type="PANTHER" id="PTHR11905">
    <property type="entry name" value="ADAM A DISINTEGRIN AND METALLOPROTEASE DOMAIN"/>
    <property type="match status" value="1"/>
</dbReference>
<dbReference type="FunFam" id="4.10.70.10:FF:000003">
    <property type="entry name" value="Disintegrin and metalloproteinase domain-containing protein 17"/>
    <property type="match status" value="1"/>
</dbReference>
<reference evidence="10" key="1">
    <citation type="submission" date="2023-06" db="EMBL/GenBank/DDBJ databases">
        <title>Genome-scale phylogeny and comparative genomics of the fungal order Sordariales.</title>
        <authorList>
            <consortium name="Lawrence Berkeley National Laboratory"/>
            <person name="Hensen N."/>
            <person name="Bonometti L."/>
            <person name="Westerberg I."/>
            <person name="Brannstrom I.O."/>
            <person name="Guillou S."/>
            <person name="Cros-Aarteil S."/>
            <person name="Calhoun S."/>
            <person name="Haridas S."/>
            <person name="Kuo A."/>
            <person name="Mondo S."/>
            <person name="Pangilinan J."/>
            <person name="Riley R."/>
            <person name="LaButti K."/>
            <person name="Andreopoulos B."/>
            <person name="Lipzen A."/>
            <person name="Chen C."/>
            <person name="Yanf M."/>
            <person name="Daum C."/>
            <person name="Ng V."/>
            <person name="Clum A."/>
            <person name="Steindorff A."/>
            <person name="Ohm R."/>
            <person name="Martin F."/>
            <person name="Silar P."/>
            <person name="Natvig D."/>
            <person name="Lalanne C."/>
            <person name="Gautier V."/>
            <person name="Ament-velasquez S.L."/>
            <person name="Kruys A."/>
            <person name="Hutchinson M.I."/>
            <person name="Powell A.J."/>
            <person name="Barry K."/>
            <person name="Miller A.N."/>
            <person name="Grigoriev I.V."/>
            <person name="Debuchy R."/>
            <person name="Gladieux P."/>
            <person name="Thoren M.H."/>
            <person name="Johannesson H."/>
        </authorList>
    </citation>
    <scope>NUCLEOTIDE SEQUENCE</scope>
    <source>
        <strain evidence="10">SMH3187-1</strain>
    </source>
</reference>
<evidence type="ECO:0000256" key="6">
    <source>
        <dbReference type="SAM" id="Phobius"/>
    </source>
</evidence>
<dbReference type="GO" id="GO:0006508">
    <property type="term" value="P:proteolysis"/>
    <property type="evidence" value="ECO:0007669"/>
    <property type="project" value="InterPro"/>
</dbReference>
<dbReference type="PROSITE" id="PS50215">
    <property type="entry name" value="ADAM_MEPRO"/>
    <property type="match status" value="1"/>
</dbReference>
<dbReference type="EMBL" id="JAUKUD010000006">
    <property type="protein sequence ID" value="KAK0741033.1"/>
    <property type="molecule type" value="Genomic_DNA"/>
</dbReference>
<dbReference type="InterPro" id="IPR024079">
    <property type="entry name" value="MetalloPept_cat_dom_sf"/>
</dbReference>
<evidence type="ECO:0000256" key="4">
    <source>
        <dbReference type="PROSITE-ProRule" id="PRU00276"/>
    </source>
</evidence>
<proteinExistence type="predicted"/>
<keyword evidence="4" id="KW-0479">Metal-binding</keyword>
<dbReference type="GO" id="GO:0046872">
    <property type="term" value="F:metal ion binding"/>
    <property type="evidence" value="ECO:0007669"/>
    <property type="project" value="UniProtKB-KW"/>
</dbReference>
<keyword evidence="7" id="KW-0732">Signal</keyword>
<dbReference type="InterPro" id="IPR006586">
    <property type="entry name" value="ADAM_Cys-rich"/>
</dbReference>
<feature type="region of interest" description="Disordered" evidence="5">
    <location>
        <begin position="736"/>
        <end position="806"/>
    </location>
</feature>
<dbReference type="PANTHER" id="PTHR11905:SF159">
    <property type="entry name" value="ADAM METALLOPROTEASE"/>
    <property type="match status" value="1"/>
</dbReference>
<feature type="domain" description="Disintegrin" evidence="8">
    <location>
        <begin position="511"/>
        <end position="601"/>
    </location>
</feature>
<dbReference type="CDD" id="cd12087">
    <property type="entry name" value="TM_EGFR-like"/>
    <property type="match status" value="1"/>
</dbReference>
<feature type="domain" description="Peptidase M12B" evidence="9">
    <location>
        <begin position="271"/>
        <end position="494"/>
    </location>
</feature>
<dbReference type="CDD" id="cd04271">
    <property type="entry name" value="ZnMc_ADAM_fungal"/>
    <property type="match status" value="1"/>
</dbReference>
<evidence type="ECO:0000313" key="11">
    <source>
        <dbReference type="Proteomes" id="UP001172155"/>
    </source>
</evidence>
<name>A0AA40EKM7_9PEZI</name>
<organism evidence="10 11">
    <name type="scientific">Schizothecium vesticola</name>
    <dbReference type="NCBI Taxonomy" id="314040"/>
    <lineage>
        <taxon>Eukaryota</taxon>
        <taxon>Fungi</taxon>
        <taxon>Dikarya</taxon>
        <taxon>Ascomycota</taxon>
        <taxon>Pezizomycotina</taxon>
        <taxon>Sordariomycetes</taxon>
        <taxon>Sordariomycetidae</taxon>
        <taxon>Sordariales</taxon>
        <taxon>Schizotheciaceae</taxon>
        <taxon>Schizothecium</taxon>
    </lineage>
</organism>
<evidence type="ECO:0000256" key="7">
    <source>
        <dbReference type="SAM" id="SignalP"/>
    </source>
</evidence>
<feature type="compositionally biased region" description="Low complexity" evidence="5">
    <location>
        <begin position="778"/>
        <end position="790"/>
    </location>
</feature>
<feature type="chain" id="PRO_5041388514" description="Disintegrin and metalloproteinase domain-containing protein B" evidence="7">
    <location>
        <begin position="24"/>
        <end position="806"/>
    </location>
</feature>
<feature type="binding site" evidence="4">
    <location>
        <position position="434"/>
    </location>
    <ligand>
        <name>Zn(2+)</name>
        <dbReference type="ChEBI" id="CHEBI:29105"/>
        <note>catalytic</note>
    </ligand>
</feature>
<dbReference type="Gene3D" id="3.40.390.10">
    <property type="entry name" value="Collagenase (Catalytic Domain)"/>
    <property type="match status" value="1"/>
</dbReference>
<feature type="active site" evidence="4">
    <location>
        <position position="425"/>
    </location>
</feature>
<dbReference type="InterPro" id="IPR001590">
    <property type="entry name" value="Peptidase_M12B"/>
</dbReference>
<dbReference type="SMART" id="SM00608">
    <property type="entry name" value="ACR"/>
    <property type="match status" value="1"/>
</dbReference>